<evidence type="ECO:0000256" key="1">
    <source>
        <dbReference type="ARBA" id="ARBA00022801"/>
    </source>
</evidence>
<evidence type="ECO:0000313" key="6">
    <source>
        <dbReference type="PIR" id="JW0077"/>
    </source>
</evidence>
<dbReference type="PROSITE" id="PS01095">
    <property type="entry name" value="GH18_1"/>
    <property type="match status" value="1"/>
</dbReference>
<dbReference type="CAZy" id="GH18">
    <property type="family name" value="Glycoside Hydrolase Family 18"/>
</dbReference>
<dbReference type="EC" id="3.2.1.14" evidence="6"/>
<dbReference type="PIR" id="JW0077">
    <property type="entry name" value="JW0077"/>
</dbReference>
<dbReference type="GO" id="GO:0005975">
    <property type="term" value="P:carbohydrate metabolic process"/>
    <property type="evidence" value="ECO:0007669"/>
    <property type="project" value="InterPro"/>
</dbReference>
<evidence type="ECO:0000256" key="3">
    <source>
        <dbReference type="RuleBase" id="RU000489"/>
    </source>
</evidence>
<dbReference type="AlphaFoldDB" id="Q7M1R1"/>
<keyword evidence="2 3" id="KW-0326">Glycosidase</keyword>
<evidence type="ECO:0000256" key="2">
    <source>
        <dbReference type="ARBA" id="ARBA00023295"/>
    </source>
</evidence>
<keyword evidence="1 3" id="KW-0378">Hydrolase</keyword>
<dbReference type="PROSITE" id="PS51910">
    <property type="entry name" value="GH18_2"/>
    <property type="match status" value="1"/>
</dbReference>
<dbReference type="CDD" id="cd06544">
    <property type="entry name" value="GH18_narbonin"/>
    <property type="match status" value="1"/>
</dbReference>
<evidence type="ECO:0000259" key="5">
    <source>
        <dbReference type="PROSITE" id="PS51910"/>
    </source>
</evidence>
<accession>Q7M1R1</accession>
<dbReference type="Pfam" id="PF00704">
    <property type="entry name" value="Glyco_hydro_18"/>
    <property type="match status" value="1"/>
</dbReference>
<dbReference type="InterPro" id="IPR001579">
    <property type="entry name" value="Glyco_hydro_18_chit_AS"/>
</dbReference>
<protein>
    <submittedName>
        <fullName evidence="6">Chitinase a</fullName>
        <ecNumber evidence="6">3.2.1.14</ecNumber>
    </submittedName>
</protein>
<organism evidence="6">
    <name type="scientific">Gladiolus x gandavensis</name>
    <dbReference type="NCBI Taxonomy" id="126618"/>
    <lineage>
        <taxon>Eukaryota</taxon>
        <taxon>Viridiplantae</taxon>
        <taxon>Streptophyta</taxon>
        <taxon>Embryophyta</taxon>
        <taxon>Tracheophyta</taxon>
        <taxon>Spermatophyta</taxon>
        <taxon>Magnoliopsida</taxon>
        <taxon>Liliopsida</taxon>
        <taxon>Asparagales</taxon>
        <taxon>Iridaceae</taxon>
        <taxon>Crocoideae</taxon>
        <taxon>Gladioleae</taxon>
        <taxon>Gladiolus</taxon>
    </lineage>
</organism>
<dbReference type="PRINTS" id="PR00551">
    <property type="entry name" value="2SGLOBULIN"/>
</dbReference>
<reference evidence="6" key="1">
    <citation type="journal article" date="1998" name="Biosci. Biotechnol. Biochem.">
        <title>Complete amino acid sequence of chitinase-a from bulbs of gladiolus (Gladiolus gandavensis).</title>
        <authorList>
            <person name="Yamagami T."/>
            <person name="Mine Y."/>
            <person name="Ishiguro M."/>
        </authorList>
    </citation>
    <scope>PROTEIN SEQUENCE</scope>
</reference>
<dbReference type="InterPro" id="IPR001223">
    <property type="entry name" value="Glyco_hydro18_cat"/>
</dbReference>
<feature type="domain" description="GH18" evidence="5">
    <location>
        <begin position="1"/>
        <end position="274"/>
    </location>
</feature>
<name>Q7M1R1_9ASPA</name>
<evidence type="ECO:0000256" key="4">
    <source>
        <dbReference type="RuleBase" id="RU004453"/>
    </source>
</evidence>
<dbReference type="GO" id="GO:0008843">
    <property type="term" value="F:endochitinase activity"/>
    <property type="evidence" value="ECO:0007669"/>
    <property type="project" value="UniProtKB-EC"/>
</dbReference>
<dbReference type="PANTHER" id="PTHR46476">
    <property type="entry name" value="CHITINASE 2-LIKE"/>
    <property type="match status" value="1"/>
</dbReference>
<sequence length="274" mass="30714">NLFVEYIGSQFTGIKFTDVPINPRITDFQFVLSFAIDYTVSTPHTPTNGKFNVFWDSSNLGPSQVDAIKSSHNNVRVAVSLGGATVGGKSVQFQPSSIDSWVNNAVSSLTQIIQRYNLDGIDIDYENFQNTDPDTFAECIGRLITTLKRNRVINFASIAPFPDVEEYYLALWNRYKNVINHINFQFYAYDSSTTVRQFLKYYDTAVSKYRGGNVLISFSTERDAGGLTVDRGFFDAASILKKQGKLHGIAVWSADTSKSNGFRYDEEAQSFLVS</sequence>
<proteinExistence type="inferred from homology"/>
<dbReference type="SUPFAM" id="SSF51445">
    <property type="entry name" value="(Trans)glycosidases"/>
    <property type="match status" value="1"/>
</dbReference>
<comment type="similarity">
    <text evidence="4">Belongs to the glycosyl hydrolase 18 family.</text>
</comment>
<dbReference type="InterPro" id="IPR000677">
    <property type="entry name" value="Chitinase-like"/>
</dbReference>
<dbReference type="InterPro" id="IPR017853">
    <property type="entry name" value="GH"/>
</dbReference>
<dbReference type="Gene3D" id="3.20.20.80">
    <property type="entry name" value="Glycosidases"/>
    <property type="match status" value="1"/>
</dbReference>
<dbReference type="PANTHER" id="PTHR46476:SF13">
    <property type="entry name" value="2, PUTATIVE, EXPRESSED-RELATED"/>
    <property type="match status" value="1"/>
</dbReference>